<dbReference type="Pfam" id="PF13338">
    <property type="entry name" value="AbiEi_4"/>
    <property type="match status" value="1"/>
</dbReference>
<evidence type="ECO:0000313" key="2">
    <source>
        <dbReference type="EMBL" id="MBM3317887.1"/>
    </source>
</evidence>
<feature type="domain" description="AbiEi antitoxin N-terminal" evidence="1">
    <location>
        <begin position="15"/>
        <end position="60"/>
    </location>
</feature>
<proteinExistence type="predicted"/>
<accession>A0A937XBI7</accession>
<sequence length="206" mass="22688">MSKESEKLSPNEAAILELAASLGILRPRDLRERGHSVAYLQRLVAKGHLAKLGRGQYVLPDREPTEDDTLAVTAKRYPGMVVCLLSALRFHELTTQSPRSIWLAVEGSKLAPSDTPAAVQVFRMTGLSFTSGITTHLVGQVPVRIYDPAKTVADCFKFRSRVGLDVAVEALRDCLTQRRATPAQIWSFAGICRVKTVMRPYLEALA</sequence>
<comment type="caution">
    <text evidence="2">The sequence shown here is derived from an EMBL/GenBank/DDBJ whole genome shotgun (WGS) entry which is preliminary data.</text>
</comment>
<evidence type="ECO:0000259" key="1">
    <source>
        <dbReference type="Pfam" id="PF13338"/>
    </source>
</evidence>
<dbReference type="EMBL" id="VGIY01000211">
    <property type="protein sequence ID" value="MBM3317887.1"/>
    <property type="molecule type" value="Genomic_DNA"/>
</dbReference>
<organism evidence="2 3">
    <name type="scientific">Eiseniibacteriota bacterium</name>
    <dbReference type="NCBI Taxonomy" id="2212470"/>
    <lineage>
        <taxon>Bacteria</taxon>
        <taxon>Candidatus Eiseniibacteriota</taxon>
    </lineage>
</organism>
<dbReference type="InterPro" id="IPR025159">
    <property type="entry name" value="AbiEi_N"/>
</dbReference>
<protein>
    <submittedName>
        <fullName evidence="2">Type IV toxin-antitoxin system AbiEi family antitoxin domain-containing protein</fullName>
    </submittedName>
</protein>
<gene>
    <name evidence="2" type="ORF">FJY75_08530</name>
</gene>
<dbReference type="Proteomes" id="UP000748308">
    <property type="component" value="Unassembled WGS sequence"/>
</dbReference>
<evidence type="ECO:0000313" key="3">
    <source>
        <dbReference type="Proteomes" id="UP000748308"/>
    </source>
</evidence>
<reference evidence="2" key="1">
    <citation type="submission" date="2019-03" db="EMBL/GenBank/DDBJ databases">
        <title>Lake Tanganyika Metagenome-Assembled Genomes (MAGs).</title>
        <authorList>
            <person name="Tran P."/>
        </authorList>
    </citation>
    <scope>NUCLEOTIDE SEQUENCE</scope>
    <source>
        <strain evidence="2">M_DeepCast_400m_m2_100</strain>
    </source>
</reference>
<name>A0A937XBI7_UNCEI</name>
<dbReference type="AlphaFoldDB" id="A0A937XBI7"/>